<reference evidence="1 2" key="1">
    <citation type="submission" date="2019-10" db="EMBL/GenBank/DDBJ databases">
        <title>Unraveling microbial dark matter from salterns through culturing: the case of the genus Halosegnis.</title>
        <authorList>
            <person name="Duran-Viseras A."/>
            <person name="Andrei A.-S."/>
            <person name="Vera-Gargallo B."/>
            <person name="Ghai R."/>
            <person name="Sanchez-Porro C."/>
            <person name="Ventosa A."/>
        </authorList>
    </citation>
    <scope>NUCLEOTIDE SEQUENCE [LARGE SCALE GENOMIC DNA]</scope>
    <source>
        <strain evidence="1 2">F19-13</strain>
    </source>
</reference>
<name>A0A5N5UMR9_9EURY</name>
<dbReference type="AlphaFoldDB" id="A0A5N5UMR9"/>
<dbReference type="Proteomes" id="UP000326207">
    <property type="component" value="Unassembled WGS sequence"/>
</dbReference>
<evidence type="ECO:0000313" key="1">
    <source>
        <dbReference type="EMBL" id="KAB7520207.1"/>
    </source>
</evidence>
<sequence>MADSVPSDAVNSVRATLVRAGRTDRPKVTVPDEETDRFPEFDVVRVGTGDSTYFARVDLAIDDTMEIRGLYDNARLAKEGEGENYLPAWADDNGLDFERTVHLDIVDEGFFYGLRAPGERVVYRVPDRPDDGLSDIAEGIEEGSQ</sequence>
<comment type="caution">
    <text evidence="1">The sequence shown here is derived from an EMBL/GenBank/DDBJ whole genome shotgun (WGS) entry which is preliminary data.</text>
</comment>
<dbReference type="InterPro" id="IPR055536">
    <property type="entry name" value="DUF7112"/>
</dbReference>
<dbReference type="EMBL" id="QMDY01000001">
    <property type="protein sequence ID" value="KAB7520207.1"/>
    <property type="molecule type" value="Genomic_DNA"/>
</dbReference>
<dbReference type="Pfam" id="PF23424">
    <property type="entry name" value="DUF7112"/>
    <property type="match status" value="1"/>
</dbReference>
<gene>
    <name evidence="1" type="ORF">DP108_02880</name>
</gene>
<proteinExistence type="predicted"/>
<accession>A0A5N5UMR9</accession>
<protein>
    <submittedName>
        <fullName evidence="1">Uncharacterized protein</fullName>
    </submittedName>
</protein>
<evidence type="ECO:0000313" key="2">
    <source>
        <dbReference type="Proteomes" id="UP000326207"/>
    </source>
</evidence>
<dbReference type="RefSeq" id="WP_152155964.1">
    <property type="nucleotide sequence ID" value="NZ_QMDY01000001.1"/>
</dbReference>
<organism evidence="1 2">
    <name type="scientific">Halosegnis rubeus</name>
    <dbReference type="NCBI Taxonomy" id="2212850"/>
    <lineage>
        <taxon>Archaea</taxon>
        <taxon>Methanobacteriati</taxon>
        <taxon>Methanobacteriota</taxon>
        <taxon>Stenosarchaea group</taxon>
        <taxon>Halobacteria</taxon>
        <taxon>Halobacteriales</taxon>
        <taxon>Natronomonadaceae</taxon>
        <taxon>Halosegnis</taxon>
    </lineage>
</organism>